<keyword evidence="3" id="KW-1185">Reference proteome</keyword>
<feature type="compositionally biased region" description="Polar residues" evidence="1">
    <location>
        <begin position="1"/>
        <end position="25"/>
    </location>
</feature>
<reference evidence="2 3" key="1">
    <citation type="journal article" date="2013" name="BMC Genomics">
        <title>Genome sequence and analysis of methylotrophic yeast Hansenula polymorpha DL1.</title>
        <authorList>
            <person name="Ravin N.V."/>
            <person name="Eldarov M.A."/>
            <person name="Kadnikov V.V."/>
            <person name="Beletsky A.V."/>
            <person name="Schneider J."/>
            <person name="Mardanova E.S."/>
            <person name="Smekalova E.M."/>
            <person name="Zvereva M.I."/>
            <person name="Dontsova O.A."/>
            <person name="Mardanov A.V."/>
            <person name="Skryabin K.G."/>
        </authorList>
    </citation>
    <scope>NUCLEOTIDE SEQUENCE [LARGE SCALE GENOMIC DNA]</scope>
    <source>
        <strain evidence="3">ATCC 26012 / BCRC 20466 / JCM 22074 / NRRL Y-7560 / DL-1</strain>
    </source>
</reference>
<dbReference type="GeneID" id="25770597"/>
<dbReference type="OrthoDB" id="4091477at2759"/>
<dbReference type="Proteomes" id="UP000008673">
    <property type="component" value="Unassembled WGS sequence"/>
</dbReference>
<comment type="caution">
    <text evidence="2">The sequence shown here is derived from an EMBL/GenBank/DDBJ whole genome shotgun (WGS) entry which is preliminary data.</text>
</comment>
<evidence type="ECO:0000313" key="2">
    <source>
        <dbReference type="EMBL" id="ESW97021.1"/>
    </source>
</evidence>
<dbReference type="RefSeq" id="XP_013933106.1">
    <property type="nucleotide sequence ID" value="XM_014077631.1"/>
</dbReference>
<gene>
    <name evidence="2" type="ORF">HPODL_01132</name>
</gene>
<feature type="compositionally biased region" description="Polar residues" evidence="1">
    <location>
        <begin position="83"/>
        <end position="92"/>
    </location>
</feature>
<evidence type="ECO:0000256" key="1">
    <source>
        <dbReference type="SAM" id="MobiDB-lite"/>
    </source>
</evidence>
<dbReference type="STRING" id="871575.W1Q8B5"/>
<dbReference type="EMBL" id="AEOI02000009">
    <property type="protein sequence ID" value="ESW97021.1"/>
    <property type="molecule type" value="Genomic_DNA"/>
</dbReference>
<proteinExistence type="predicted"/>
<dbReference type="eggNOG" id="ENOG502S680">
    <property type="taxonomic scope" value="Eukaryota"/>
</dbReference>
<dbReference type="HOGENOM" id="CLU_1107409_0_0_1"/>
<accession>W1Q8B5</accession>
<feature type="region of interest" description="Disordered" evidence="1">
    <location>
        <begin position="80"/>
        <end position="121"/>
    </location>
</feature>
<protein>
    <submittedName>
        <fullName evidence="2">Uncharacterized protein</fullName>
    </submittedName>
</protein>
<feature type="compositionally biased region" description="Pro residues" evidence="1">
    <location>
        <begin position="97"/>
        <end position="111"/>
    </location>
</feature>
<name>W1Q8B5_OGAPD</name>
<organism evidence="2 3">
    <name type="scientific">Ogataea parapolymorpha (strain ATCC 26012 / BCRC 20466 / JCM 22074 / NRRL Y-7560 / DL-1)</name>
    <name type="common">Yeast</name>
    <name type="synonym">Hansenula polymorpha</name>
    <dbReference type="NCBI Taxonomy" id="871575"/>
    <lineage>
        <taxon>Eukaryota</taxon>
        <taxon>Fungi</taxon>
        <taxon>Dikarya</taxon>
        <taxon>Ascomycota</taxon>
        <taxon>Saccharomycotina</taxon>
        <taxon>Pichiomycetes</taxon>
        <taxon>Pichiales</taxon>
        <taxon>Pichiaceae</taxon>
        <taxon>Ogataea</taxon>
    </lineage>
</organism>
<dbReference type="AlphaFoldDB" id="W1Q8B5"/>
<dbReference type="KEGG" id="opa:HPODL_01132"/>
<evidence type="ECO:0000313" key="3">
    <source>
        <dbReference type="Proteomes" id="UP000008673"/>
    </source>
</evidence>
<sequence length="251" mass="28613">METLDILTNSTLDSSSSPRGTSISNEAPRLGFDMAPAQACQPPIPHDIDWESNYELGLPDFPDLQPKQSLDSMAATLDLTDFTPPQQHSPLSVSPEIKPPSEQPDPDPQPQPLLHVSRSRSSRCPVCRKHITRDMSRHLRTHEPVSRFKCVYPREMCIHKTGQFNRPYDFKKHLLNCHFEFDDRDAKKLHNLSDKLPHTGKCHCGLKCTAEFWLDSHILPDYGSSFRCKHLNNVYEKTGMKPPSQRFSTRG</sequence>
<feature type="region of interest" description="Disordered" evidence="1">
    <location>
        <begin position="1"/>
        <end position="51"/>
    </location>
</feature>